<proteinExistence type="predicted"/>
<dbReference type="PROSITE" id="PS50012">
    <property type="entry name" value="RCC1_3"/>
    <property type="match status" value="5"/>
</dbReference>
<evidence type="ECO:0000256" key="7">
    <source>
        <dbReference type="ARBA" id="ARBA00023136"/>
    </source>
</evidence>
<dbReference type="Pfam" id="PF01644">
    <property type="entry name" value="Chitin_synth_1"/>
    <property type="match status" value="1"/>
</dbReference>
<keyword evidence="4 10" id="KW-0812">Transmembrane</keyword>
<organism evidence="13 14">
    <name type="scientific">Candidozyma pseudohaemuli</name>
    <dbReference type="NCBI Taxonomy" id="418784"/>
    <lineage>
        <taxon>Eukaryota</taxon>
        <taxon>Fungi</taxon>
        <taxon>Dikarya</taxon>
        <taxon>Ascomycota</taxon>
        <taxon>Saccharomycotina</taxon>
        <taxon>Pichiomycetes</taxon>
        <taxon>Metschnikowiaceae</taxon>
        <taxon>Candidozyma</taxon>
    </lineage>
</organism>
<dbReference type="InterPro" id="IPR029044">
    <property type="entry name" value="Nucleotide-diphossugar_trans"/>
</dbReference>
<feature type="compositionally biased region" description="Acidic residues" evidence="9">
    <location>
        <begin position="1"/>
        <end position="15"/>
    </location>
</feature>
<evidence type="ECO:0000256" key="9">
    <source>
        <dbReference type="SAM" id="MobiDB-lite"/>
    </source>
</evidence>
<evidence type="ECO:0000256" key="6">
    <source>
        <dbReference type="ARBA" id="ARBA00022989"/>
    </source>
</evidence>
<keyword evidence="6 10" id="KW-1133">Transmembrane helix</keyword>
<keyword evidence="3" id="KW-0808">Transferase</keyword>
<name>A0A2P7YLM7_9ASCO</name>
<dbReference type="GeneID" id="36567097"/>
<keyword evidence="3" id="KW-0328">Glycosyltransferase</keyword>
<dbReference type="RefSeq" id="XP_024712718.1">
    <property type="nucleotide sequence ID" value="XM_024859044.1"/>
</dbReference>
<evidence type="ECO:0000256" key="5">
    <source>
        <dbReference type="ARBA" id="ARBA00022737"/>
    </source>
</evidence>
<dbReference type="InterPro" id="IPR000408">
    <property type="entry name" value="Reg_chr_condens"/>
</dbReference>
<dbReference type="EC" id="2.4.1.16" evidence="2"/>
<feature type="domain" description="Chitin synthase N-terminal" evidence="11">
    <location>
        <begin position="240"/>
        <end position="311"/>
    </location>
</feature>
<dbReference type="SUPFAM" id="SSF53448">
    <property type="entry name" value="Nucleotide-diphospho-sugar transferases"/>
    <property type="match status" value="1"/>
</dbReference>
<dbReference type="EMBL" id="PYFQ01000010">
    <property type="protein sequence ID" value="PSK36845.1"/>
    <property type="molecule type" value="Genomic_DNA"/>
</dbReference>
<protein>
    <recommendedName>
        <fullName evidence="2">chitin synthase</fullName>
        <ecNumber evidence="2">2.4.1.16</ecNumber>
    </recommendedName>
</protein>
<feature type="compositionally biased region" description="Basic and acidic residues" evidence="9">
    <location>
        <begin position="43"/>
        <end position="56"/>
    </location>
</feature>
<feature type="compositionally biased region" description="Polar residues" evidence="9">
    <location>
        <begin position="64"/>
        <end position="86"/>
    </location>
</feature>
<keyword evidence="14" id="KW-1185">Reference proteome</keyword>
<feature type="region of interest" description="Disordered" evidence="9">
    <location>
        <begin position="35"/>
        <end position="116"/>
    </location>
</feature>
<dbReference type="InterPro" id="IPR009091">
    <property type="entry name" value="RCC1/BLIP-II"/>
</dbReference>
<reference evidence="13 14" key="1">
    <citation type="submission" date="2018-03" db="EMBL/GenBank/DDBJ databases">
        <title>Candida pseudohaemulonii genome assembly and annotation.</title>
        <authorList>
            <person name="Munoz J.F."/>
            <person name="Gade L.G."/>
            <person name="Chow N.A."/>
            <person name="Litvintseva A.P."/>
            <person name="Loparev V.N."/>
            <person name="Cuomo C.A."/>
        </authorList>
    </citation>
    <scope>NUCLEOTIDE SEQUENCE [LARGE SCALE GENOMIC DNA]</scope>
    <source>
        <strain evidence="13 14">B12108</strain>
    </source>
</reference>
<feature type="transmembrane region" description="Helical" evidence="10">
    <location>
        <begin position="791"/>
        <end position="813"/>
    </location>
</feature>
<accession>A0A2P7YLM7</accession>
<dbReference type="OrthoDB" id="26569at2759"/>
<dbReference type="SUPFAM" id="SSF50985">
    <property type="entry name" value="RCC1/BLIP-II"/>
    <property type="match status" value="1"/>
</dbReference>
<evidence type="ECO:0000256" key="1">
    <source>
        <dbReference type="ARBA" id="ARBA00004141"/>
    </source>
</evidence>
<feature type="compositionally biased region" description="Basic and acidic residues" evidence="9">
    <location>
        <begin position="87"/>
        <end position="103"/>
    </location>
</feature>
<evidence type="ECO:0000313" key="14">
    <source>
        <dbReference type="Proteomes" id="UP000241107"/>
    </source>
</evidence>
<dbReference type="PANTHER" id="PTHR22914:SF38">
    <property type="entry name" value="CHITIN SYNTHASE 2"/>
    <property type="match status" value="1"/>
</dbReference>
<dbReference type="AlphaFoldDB" id="A0A2P7YLM7"/>
<dbReference type="GO" id="GO:0006031">
    <property type="term" value="P:chitin biosynthetic process"/>
    <property type="evidence" value="ECO:0007669"/>
    <property type="project" value="TreeGrafter"/>
</dbReference>
<evidence type="ECO:0000259" key="12">
    <source>
        <dbReference type="Pfam" id="PF25390"/>
    </source>
</evidence>
<evidence type="ECO:0000256" key="4">
    <source>
        <dbReference type="ARBA" id="ARBA00022692"/>
    </source>
</evidence>
<feature type="region of interest" description="Disordered" evidence="9">
    <location>
        <begin position="160"/>
        <end position="179"/>
    </location>
</feature>
<gene>
    <name evidence="13" type="ORF">C7M61_003709</name>
</gene>
<feature type="domain" description="RCC1-like" evidence="12">
    <location>
        <begin position="847"/>
        <end position="1168"/>
    </location>
</feature>
<feature type="transmembrane region" description="Helical" evidence="10">
    <location>
        <begin position="668"/>
        <end position="692"/>
    </location>
</feature>
<dbReference type="PANTHER" id="PTHR22914">
    <property type="entry name" value="CHITIN SYNTHASE"/>
    <property type="match status" value="1"/>
</dbReference>
<keyword evidence="5" id="KW-0677">Repeat</keyword>
<dbReference type="GO" id="GO:0004100">
    <property type="term" value="F:chitin synthase activity"/>
    <property type="evidence" value="ECO:0007669"/>
    <property type="project" value="UniProtKB-EC"/>
</dbReference>
<keyword evidence="7 10" id="KW-0472">Membrane</keyword>
<evidence type="ECO:0000256" key="3">
    <source>
        <dbReference type="ARBA" id="ARBA00022676"/>
    </source>
</evidence>
<evidence type="ECO:0000259" key="11">
    <source>
        <dbReference type="Pfam" id="PF08407"/>
    </source>
</evidence>
<comment type="caution">
    <text evidence="13">The sequence shown here is derived from an EMBL/GenBank/DDBJ whole genome shotgun (WGS) entry which is preliminary data.</text>
</comment>
<dbReference type="PROSITE" id="PS00626">
    <property type="entry name" value="RCC1_2"/>
    <property type="match status" value="2"/>
</dbReference>
<dbReference type="Gene3D" id="2.130.10.30">
    <property type="entry name" value="Regulator of chromosome condensation 1/beta-lactamase-inhibitor protein II"/>
    <property type="match status" value="1"/>
</dbReference>
<evidence type="ECO:0000313" key="13">
    <source>
        <dbReference type="EMBL" id="PSK36845.1"/>
    </source>
</evidence>
<evidence type="ECO:0000256" key="2">
    <source>
        <dbReference type="ARBA" id="ARBA00012543"/>
    </source>
</evidence>
<feature type="repeat" description="RCC1" evidence="8">
    <location>
        <begin position="940"/>
        <end position="992"/>
    </location>
</feature>
<dbReference type="GO" id="GO:0071944">
    <property type="term" value="C:cell periphery"/>
    <property type="evidence" value="ECO:0007669"/>
    <property type="project" value="TreeGrafter"/>
</dbReference>
<dbReference type="PRINTS" id="PR00633">
    <property type="entry name" value="RCCNDNSATION"/>
</dbReference>
<dbReference type="GO" id="GO:0030428">
    <property type="term" value="C:cell septum"/>
    <property type="evidence" value="ECO:0007669"/>
    <property type="project" value="TreeGrafter"/>
</dbReference>
<feature type="repeat" description="RCC1" evidence="8">
    <location>
        <begin position="1051"/>
        <end position="1118"/>
    </location>
</feature>
<feature type="repeat" description="RCC1" evidence="8">
    <location>
        <begin position="993"/>
        <end position="1050"/>
    </location>
</feature>
<feature type="transmembrane region" description="Helical" evidence="10">
    <location>
        <begin position="760"/>
        <end position="779"/>
    </location>
</feature>
<dbReference type="GO" id="GO:0016020">
    <property type="term" value="C:membrane"/>
    <property type="evidence" value="ECO:0007669"/>
    <property type="project" value="UniProtKB-SubCell"/>
</dbReference>
<dbReference type="STRING" id="418784.A0A2P7YLM7"/>
<comment type="subcellular location">
    <subcellularLocation>
        <location evidence="1">Membrane</location>
        <topology evidence="1">Multi-pass membrane protein</topology>
    </subcellularLocation>
</comment>
<dbReference type="Pfam" id="PF25390">
    <property type="entry name" value="WD40_RLD"/>
    <property type="match status" value="1"/>
</dbReference>
<dbReference type="CDD" id="cd04190">
    <property type="entry name" value="Chitin_synth_C"/>
    <property type="match status" value="1"/>
</dbReference>
<evidence type="ECO:0000256" key="10">
    <source>
        <dbReference type="SAM" id="Phobius"/>
    </source>
</evidence>
<dbReference type="VEuPathDB" id="FungiDB:C7M61_003709"/>
<dbReference type="InterPro" id="IPR004835">
    <property type="entry name" value="Chitin_synth"/>
</dbReference>
<evidence type="ECO:0000256" key="8">
    <source>
        <dbReference type="PROSITE-ProRule" id="PRU00235"/>
    </source>
</evidence>
<dbReference type="Pfam" id="PF08407">
    <property type="entry name" value="Chitin_synth_1N"/>
    <property type="match status" value="1"/>
</dbReference>
<dbReference type="InterPro" id="IPR058923">
    <property type="entry name" value="RCC1-like_dom"/>
</dbReference>
<feature type="repeat" description="RCC1" evidence="8">
    <location>
        <begin position="1119"/>
        <end position="1173"/>
    </location>
</feature>
<dbReference type="InterPro" id="IPR013616">
    <property type="entry name" value="Chitin_synth_N"/>
</dbReference>
<feature type="repeat" description="RCC1" evidence="8">
    <location>
        <begin position="887"/>
        <end position="939"/>
    </location>
</feature>
<feature type="region of interest" description="Disordered" evidence="9">
    <location>
        <begin position="1"/>
        <end position="22"/>
    </location>
</feature>
<sequence length="1191" mass="134386">MRNPFEEESTEDTDEPAYPHAAFTRYPRRELYRIPLDESSEIDIPRSPDSKLDRNGSPDIFARSSYQVSNGKPSTLKGTRTPNLELNENKTARAKYTSDESPKRQRQGGFFIPDGKQSAVPIDEIFVSHASSSRSTTRSERILEPPQPIFTPETFAEANLQHPDDESDQKTVTSDQSLDYGYPDYQKVYEEESISDTNTAYSSGYHSMGGQESDYFGASIDRDMMRNIPDTYVPVKDKATTKRKVRLIGGDSGNFVLENRIPEELRKVLTRTDSPFGEFTNMTYTACTAEPDNFVADGFTLRPVKFGRETELVICVTMYNEDEFAFARTMHGIMKNVAHLCSRAKSSTWGKDSWKKVQVVIVADGRNKVNEAVLQLLTATGCYQDNLARPYVNNKKVNAHLFEYTTQISIDENLKFKGDEKSLTPVQVLFCLKEKNQKKINSHRWLFNAFCPVLDPNVIVLLDVGTKPDNHAVYNLWKAFDKDSNVAGAAGEITAMKGKGWVNLLNPLVASQNFEYKMSNILDKPLESVLGYITVLPGALSAYRYIALQNHSDGSGPLASYFKGEDLLNSRHLTNSKTNFFEANMYLAEDRILCWELIAKKNENWVLKFVKQATGETDVPDTIPEFLSQRRRWINGAFFAALYALRHTPKVWQTDHSMGRKIWLCVEFAYQFVSTVFSFFSLSNFYLTFYFLTGALISEKSQNEQGEFEVIVQDYNIDEVYLETLYSIRSRRSSKKVRPFLETPNELDGEDYAKHVRTKVVLLWLLLNLVFIMTMLQVYEPGDTGRNYYLVFILWMVAVLALFRALGSTAYLLQHFARWLVESHRRDTTKVKENLKSVDAADSDDEDGDLNEAESTPALVQNLPNLDSKIVQLVATDNLSGVLYENGEVYTWGTFRGNEGLMGFDESKAIQDKPLRMESLKNIVQLAGGKDHVLALDSKGIVYAWGDGQQFQLGRRILERHKMAALKPHQFGLYNIRYIACGDYHSFAINTHGEVFAWGLNQYGQCGVSESGELEDGSLLKQPTKVQTLSELKIKSLVGGEHHSMALTHDGQVLSWGRLDMQELGIPSHKLPSYTFKDAHGRARSVPQPTQISIGQKQHHKIKTIGTGSHHSFAVTDDGVVFSWGFGDTYAPGLGPLDEDVEEPSRIYNTATKAIDIQMISGGGQFSVSGGIQISEELAIKRNERYEANDD</sequence>
<dbReference type="Proteomes" id="UP000241107">
    <property type="component" value="Unassembled WGS sequence"/>
</dbReference>